<comment type="caution">
    <text evidence="2">The sequence shown here is derived from an EMBL/GenBank/DDBJ whole genome shotgun (WGS) entry which is preliminary data.</text>
</comment>
<keyword evidence="1" id="KW-0812">Transmembrane</keyword>
<sequence>MENTRKSNKQEAIPLILTVVLVIAALLVFFIGRSVPNLDLRISIFLFFLIDIGFLVALILGTKAKQFGIRVISVLSNGLFFIALSFLTFALALAYGLSGP</sequence>
<keyword evidence="1" id="KW-1133">Transmembrane helix</keyword>
<dbReference type="RefSeq" id="WP_076371566.1">
    <property type="nucleotide sequence ID" value="NZ_FTMX01000008.1"/>
</dbReference>
<evidence type="ECO:0000313" key="3">
    <source>
        <dbReference type="Proteomes" id="UP000185829"/>
    </source>
</evidence>
<proteinExistence type="predicted"/>
<keyword evidence="1" id="KW-0472">Membrane</keyword>
<protein>
    <submittedName>
        <fullName evidence="2">Uncharacterized protein</fullName>
    </submittedName>
</protein>
<accession>A0A9X8WMS4</accession>
<feature type="transmembrane region" description="Helical" evidence="1">
    <location>
        <begin position="12"/>
        <end position="32"/>
    </location>
</feature>
<dbReference type="EMBL" id="FTMX01000008">
    <property type="protein sequence ID" value="SIS00026.1"/>
    <property type="molecule type" value="Genomic_DNA"/>
</dbReference>
<dbReference type="Proteomes" id="UP000185829">
    <property type="component" value="Unassembled WGS sequence"/>
</dbReference>
<feature type="transmembrane region" description="Helical" evidence="1">
    <location>
        <begin position="74"/>
        <end position="97"/>
    </location>
</feature>
<evidence type="ECO:0000256" key="1">
    <source>
        <dbReference type="SAM" id="Phobius"/>
    </source>
</evidence>
<evidence type="ECO:0000313" key="2">
    <source>
        <dbReference type="EMBL" id="SIS00026.1"/>
    </source>
</evidence>
<name>A0A9X8WMS4_9BACI</name>
<dbReference type="AlphaFoldDB" id="A0A9X8WMS4"/>
<reference evidence="2 3" key="1">
    <citation type="submission" date="2017-01" db="EMBL/GenBank/DDBJ databases">
        <authorList>
            <person name="Varghese N."/>
            <person name="Submissions S."/>
        </authorList>
    </citation>
    <scope>NUCLEOTIDE SEQUENCE [LARGE SCALE GENOMIC DNA]</scope>
    <source>
        <strain evidence="2 3">RUG2-6</strain>
    </source>
</reference>
<gene>
    <name evidence="2" type="ORF">SAMN05878482_108211</name>
</gene>
<feature type="transmembrane region" description="Helical" evidence="1">
    <location>
        <begin position="44"/>
        <end position="62"/>
    </location>
</feature>
<organism evidence="2 3">
    <name type="scientific">Peribacillus simplex</name>
    <dbReference type="NCBI Taxonomy" id="1478"/>
    <lineage>
        <taxon>Bacteria</taxon>
        <taxon>Bacillati</taxon>
        <taxon>Bacillota</taxon>
        <taxon>Bacilli</taxon>
        <taxon>Bacillales</taxon>
        <taxon>Bacillaceae</taxon>
        <taxon>Peribacillus</taxon>
    </lineage>
</organism>